<keyword evidence="4" id="KW-0408">Iron</keyword>
<dbReference type="Pfam" id="PF00067">
    <property type="entry name" value="p450"/>
    <property type="match status" value="2"/>
</dbReference>
<dbReference type="PANTHER" id="PTHR24296">
    <property type="entry name" value="CYTOCHROME P450"/>
    <property type="match status" value="1"/>
</dbReference>
<proteinExistence type="inferred from homology"/>
<comment type="similarity">
    <text evidence="1">Belongs to the cytochrome P450 family.</text>
</comment>
<name>A0A8K1CP70_PYTOL</name>
<dbReference type="Gene3D" id="1.10.630.10">
    <property type="entry name" value="Cytochrome P450"/>
    <property type="match status" value="1"/>
</dbReference>
<keyword evidence="2" id="KW-0479">Metal-binding</keyword>
<accession>A0A8K1CP70</accession>
<evidence type="ECO:0000313" key="6">
    <source>
        <dbReference type="EMBL" id="TMW66057.1"/>
    </source>
</evidence>
<dbReference type="GO" id="GO:0005506">
    <property type="term" value="F:iron ion binding"/>
    <property type="evidence" value="ECO:0007669"/>
    <property type="project" value="InterPro"/>
</dbReference>
<evidence type="ECO:0000256" key="5">
    <source>
        <dbReference type="SAM" id="Phobius"/>
    </source>
</evidence>
<dbReference type="EMBL" id="SPLM01000036">
    <property type="protein sequence ID" value="TMW66057.1"/>
    <property type="molecule type" value="Genomic_DNA"/>
</dbReference>
<evidence type="ECO:0008006" key="8">
    <source>
        <dbReference type="Google" id="ProtNLM"/>
    </source>
</evidence>
<comment type="caution">
    <text evidence="6">The sequence shown here is derived from an EMBL/GenBank/DDBJ whole genome shotgun (WGS) entry which is preliminary data.</text>
</comment>
<evidence type="ECO:0000313" key="7">
    <source>
        <dbReference type="Proteomes" id="UP000794436"/>
    </source>
</evidence>
<evidence type="ECO:0000256" key="2">
    <source>
        <dbReference type="ARBA" id="ARBA00022723"/>
    </source>
</evidence>
<keyword evidence="5" id="KW-0812">Transmembrane</keyword>
<dbReference type="AlphaFoldDB" id="A0A8K1CP70"/>
<keyword evidence="5" id="KW-0472">Membrane</keyword>
<dbReference type="InterPro" id="IPR002401">
    <property type="entry name" value="Cyt_P450_E_grp-I"/>
</dbReference>
<feature type="transmembrane region" description="Helical" evidence="5">
    <location>
        <begin position="12"/>
        <end position="30"/>
    </location>
</feature>
<dbReference type="Proteomes" id="UP000794436">
    <property type="component" value="Unassembled WGS sequence"/>
</dbReference>
<dbReference type="GO" id="GO:0020037">
    <property type="term" value="F:heme binding"/>
    <property type="evidence" value="ECO:0007669"/>
    <property type="project" value="InterPro"/>
</dbReference>
<evidence type="ECO:0000256" key="3">
    <source>
        <dbReference type="ARBA" id="ARBA00023002"/>
    </source>
</evidence>
<dbReference type="InterPro" id="IPR001128">
    <property type="entry name" value="Cyt_P450"/>
</dbReference>
<protein>
    <recommendedName>
        <fullName evidence="8">Cytochrome P450</fullName>
    </recommendedName>
</protein>
<organism evidence="6 7">
    <name type="scientific">Pythium oligandrum</name>
    <name type="common">Mycoparasitic fungus</name>
    <dbReference type="NCBI Taxonomy" id="41045"/>
    <lineage>
        <taxon>Eukaryota</taxon>
        <taxon>Sar</taxon>
        <taxon>Stramenopiles</taxon>
        <taxon>Oomycota</taxon>
        <taxon>Peronosporomycetes</taxon>
        <taxon>Pythiales</taxon>
        <taxon>Pythiaceae</taxon>
        <taxon>Pythium</taxon>
    </lineage>
</organism>
<dbReference type="GO" id="GO:0016705">
    <property type="term" value="F:oxidoreductase activity, acting on paired donors, with incorporation or reduction of molecular oxygen"/>
    <property type="evidence" value="ECO:0007669"/>
    <property type="project" value="InterPro"/>
</dbReference>
<sequence>MDPLIGFEDPKIPVFVGTTLVVVGLAVYALRQPKEKPQYRKLEQPDTALPILGNLLDVARRVDNFHDWILENTVRFEGRPWKFSLPGDGDIIIVTSPEAVEEVLSTQFTKFIKGRLQNEVLGGIAPDTVVTSDGERWYHQRKTTVKFFSARVLDLFVQRSIQKNILRIHSLMEDAMRNQTTVDLKSIGSTIKHPIHEAMELSSLAVYYRARRPEWWWELGKFLNVGWEAKLKSSVDALYACIHEILKESVDRMVQKKQSGEDTTDQTCKSIVELFLESPQAGADGLTQDDFVGFVTALLFASRDTTADTLIWVFHLLHKHPEAEKKLREEMDRELAAFPRDNASCLNMEQLKPLVYLEAVIKETLRLWEQ</sequence>
<dbReference type="OrthoDB" id="6480556at2759"/>
<keyword evidence="3" id="KW-0560">Oxidoreductase</keyword>
<dbReference type="PRINTS" id="PR00463">
    <property type="entry name" value="EP450I"/>
</dbReference>
<dbReference type="InterPro" id="IPR036396">
    <property type="entry name" value="Cyt_P450_sf"/>
</dbReference>
<evidence type="ECO:0000256" key="4">
    <source>
        <dbReference type="ARBA" id="ARBA00023004"/>
    </source>
</evidence>
<reference evidence="6" key="1">
    <citation type="submission" date="2019-03" db="EMBL/GenBank/DDBJ databases">
        <title>Long read genome sequence of the mycoparasitic Pythium oligandrum ATCC 38472 isolated from sugarbeet rhizosphere.</title>
        <authorList>
            <person name="Gaulin E."/>
        </authorList>
    </citation>
    <scope>NUCLEOTIDE SEQUENCE</scope>
    <source>
        <strain evidence="6">ATCC 38472_TT</strain>
    </source>
</reference>
<dbReference type="GO" id="GO:0004497">
    <property type="term" value="F:monooxygenase activity"/>
    <property type="evidence" value="ECO:0007669"/>
    <property type="project" value="InterPro"/>
</dbReference>
<evidence type="ECO:0000256" key="1">
    <source>
        <dbReference type="ARBA" id="ARBA00010617"/>
    </source>
</evidence>
<keyword evidence="5" id="KW-1133">Transmembrane helix</keyword>
<keyword evidence="7" id="KW-1185">Reference proteome</keyword>
<gene>
    <name evidence="6" type="ORF">Poli38472_003822</name>
</gene>
<dbReference type="SUPFAM" id="SSF48264">
    <property type="entry name" value="Cytochrome P450"/>
    <property type="match status" value="1"/>
</dbReference>